<feature type="domain" description="Spore coat protein U/FanG" evidence="1">
    <location>
        <begin position="101"/>
        <end position="252"/>
    </location>
</feature>
<dbReference type="EMBL" id="JAMYZZ010000078">
    <property type="protein sequence ID" value="MCP1260047.1"/>
    <property type="molecule type" value="Genomic_DNA"/>
</dbReference>
<dbReference type="InterPro" id="IPR007893">
    <property type="entry name" value="Spore_coat_U/FanG"/>
</dbReference>
<keyword evidence="2" id="KW-0946">Virion</keyword>
<dbReference type="PANTHER" id="PTHR37089:SF3">
    <property type="entry name" value="EXPORTED PROTEIN"/>
    <property type="match status" value="1"/>
</dbReference>
<evidence type="ECO:0000259" key="1">
    <source>
        <dbReference type="Pfam" id="PF05229"/>
    </source>
</evidence>
<accession>A0ABT1F4A0</accession>
<dbReference type="Pfam" id="PF05229">
    <property type="entry name" value="SCPU"/>
    <property type="match status" value="1"/>
</dbReference>
<evidence type="ECO:0000313" key="3">
    <source>
        <dbReference type="Proteomes" id="UP001523528"/>
    </source>
</evidence>
<dbReference type="InterPro" id="IPR053167">
    <property type="entry name" value="Spore_coat_component"/>
</dbReference>
<comment type="caution">
    <text evidence="2">The sequence shown here is derived from an EMBL/GenBank/DDBJ whole genome shotgun (WGS) entry which is preliminary data.</text>
</comment>
<gene>
    <name evidence="2" type="ORF">NKW50_15880</name>
</gene>
<dbReference type="RefSeq" id="WP_253544500.1">
    <property type="nucleotide sequence ID" value="NZ_JAMYZY010000077.1"/>
</dbReference>
<protein>
    <submittedName>
        <fullName evidence="2">Spore coat protein U domain-containing protein</fullName>
    </submittedName>
</protein>
<organism evidence="2 3">
    <name type="scientific">Acetobacter lambici</name>
    <dbReference type="NCBI Taxonomy" id="1332824"/>
    <lineage>
        <taxon>Bacteria</taxon>
        <taxon>Pseudomonadati</taxon>
        <taxon>Pseudomonadota</taxon>
        <taxon>Alphaproteobacteria</taxon>
        <taxon>Acetobacterales</taxon>
        <taxon>Acetobacteraceae</taxon>
        <taxon>Acetobacter</taxon>
    </lineage>
</organism>
<dbReference type="SMART" id="SM00972">
    <property type="entry name" value="SCPU"/>
    <property type="match status" value="1"/>
</dbReference>
<reference evidence="2 3" key="1">
    <citation type="submission" date="2022-06" db="EMBL/GenBank/DDBJ databases">
        <title>Acetobacer genomes from food samples.</title>
        <authorList>
            <person name="Sombolestani A."/>
        </authorList>
    </citation>
    <scope>NUCLEOTIDE SEQUENCE [LARGE SCALE GENOMIC DNA]</scope>
    <source>
        <strain evidence="2 3">R-83285</strain>
    </source>
</reference>
<dbReference type="Proteomes" id="UP001523528">
    <property type="component" value="Unassembled WGS sequence"/>
</dbReference>
<sequence>MTQKSREAHPEDIRARICEKYGAVSTFAVMHGRNSNTVSNAIRQPGVPARWKCRTSRPSSARRTTRFTFLRHSPTCAGLLFTALGFGLGHPGSAAAQTSITGTIRVTLTLTSACSINGTILTTGSSANFGTLDFGTVTTLFTQQDAQVLAGGSGGISLTCSPGISPELTIASGSNDANASGGHLHALVFGSFNVPYDLYSDSSRSTVIQNNAAVALTASSTTYTTNLYARVFGVGTASTLPAGNYTDTLNVTLSF</sequence>
<proteinExistence type="predicted"/>
<dbReference type="PANTHER" id="PTHR37089">
    <property type="entry name" value="PROTEIN U-RELATED"/>
    <property type="match status" value="1"/>
</dbReference>
<name>A0ABT1F4A0_9PROT</name>
<evidence type="ECO:0000313" key="2">
    <source>
        <dbReference type="EMBL" id="MCP1260047.1"/>
    </source>
</evidence>
<keyword evidence="3" id="KW-1185">Reference proteome</keyword>
<keyword evidence="2" id="KW-0167">Capsid protein</keyword>